<dbReference type="KEGG" id="tra:Trad_2472"/>
<feature type="transmembrane region" description="Helical" evidence="1">
    <location>
        <begin position="73"/>
        <end position="91"/>
    </location>
</feature>
<feature type="transmembrane region" description="Helical" evidence="1">
    <location>
        <begin position="125"/>
        <end position="143"/>
    </location>
</feature>
<evidence type="ECO:0000313" key="3">
    <source>
        <dbReference type="EMBL" id="ADI15580.1"/>
    </source>
</evidence>
<keyword evidence="1" id="KW-0472">Membrane</keyword>
<feature type="transmembrane region" description="Helical" evidence="1">
    <location>
        <begin position="274"/>
        <end position="291"/>
    </location>
</feature>
<feature type="transmembrane region" description="Helical" evidence="1">
    <location>
        <begin position="12"/>
        <end position="31"/>
    </location>
</feature>
<evidence type="ECO:0000256" key="1">
    <source>
        <dbReference type="SAM" id="Phobius"/>
    </source>
</evidence>
<feature type="domain" description="EamA" evidence="2">
    <location>
        <begin position="156"/>
        <end position="291"/>
    </location>
</feature>
<dbReference type="PANTHER" id="PTHR22911:SF76">
    <property type="entry name" value="EAMA DOMAIN-CONTAINING PROTEIN"/>
    <property type="match status" value="1"/>
</dbReference>
<dbReference type="Pfam" id="PF00892">
    <property type="entry name" value="EamA"/>
    <property type="match status" value="2"/>
</dbReference>
<evidence type="ECO:0000313" key="4">
    <source>
        <dbReference type="Proteomes" id="UP000000379"/>
    </source>
</evidence>
<protein>
    <recommendedName>
        <fullName evidence="2">EamA domain-containing protein</fullName>
    </recommendedName>
</protein>
<dbReference type="eggNOG" id="COG0697">
    <property type="taxonomic scope" value="Bacteria"/>
</dbReference>
<sequence length="306" mass="31649">MRPPNPSPATSRLVLVLLAGIFAVSLSAIFIRLADAPGVVVALYRMLLASLLLAPLSVRALRKTPLSSHTFRYAGLAGVFLGLHFATWITSLSYTTVAASTTLVATTPIWVALFSWIFLKLSPPFTVLLGVLLAVLGAALIGFGDLGSDAGSAPLIGYALALAGALSAAAYFLLGRSAQRQGLGLQAYIGVAYGVAAAVLVPLPLLFGLSYTAYSTETFLWILGLALVPQLVGHTAYNYAMKHLDPTLVATAILLEPVGASLLALAIFGEVPTALTLVGALILLVGVAITTRNSRAVAPQSASQAP</sequence>
<dbReference type="HOGENOM" id="CLU_033863_0_2_0"/>
<dbReference type="RefSeq" id="WP_013178942.1">
    <property type="nucleotide sequence ID" value="NC_014221.1"/>
</dbReference>
<feature type="transmembrane region" description="Helical" evidence="1">
    <location>
        <begin position="97"/>
        <end position="118"/>
    </location>
</feature>
<dbReference type="OrthoDB" id="9790852at2"/>
<name>D7CTB7_TRURR</name>
<feature type="transmembrane region" description="Helical" evidence="1">
    <location>
        <begin position="43"/>
        <end position="61"/>
    </location>
</feature>
<dbReference type="EMBL" id="CP002049">
    <property type="protein sequence ID" value="ADI15580.1"/>
    <property type="molecule type" value="Genomic_DNA"/>
</dbReference>
<evidence type="ECO:0000259" key="2">
    <source>
        <dbReference type="Pfam" id="PF00892"/>
    </source>
</evidence>
<feature type="domain" description="EamA" evidence="2">
    <location>
        <begin position="14"/>
        <end position="142"/>
    </location>
</feature>
<dbReference type="Proteomes" id="UP000000379">
    <property type="component" value="Chromosome"/>
</dbReference>
<dbReference type="STRING" id="649638.Trad_2472"/>
<feature type="transmembrane region" description="Helical" evidence="1">
    <location>
        <begin position="219"/>
        <end position="240"/>
    </location>
</feature>
<reference evidence="4" key="1">
    <citation type="submission" date="2010-05" db="EMBL/GenBank/DDBJ databases">
        <title>The complete genome of Truepera radiovictris DSM 17093.</title>
        <authorList>
            <consortium name="US DOE Joint Genome Institute (JGI-PGF)"/>
            <person name="Lucas S."/>
            <person name="Copeland A."/>
            <person name="Lapidus A."/>
            <person name="Glavina del Rio T."/>
            <person name="Dalin E."/>
            <person name="Tice H."/>
            <person name="Bruce D."/>
            <person name="Goodwin L."/>
            <person name="Pitluck S."/>
            <person name="Kyrpides N."/>
            <person name="Mavromatis K."/>
            <person name="Ovchinnikova G."/>
            <person name="Munk A.C."/>
            <person name="Detter J.C."/>
            <person name="Han C."/>
            <person name="Tapia R."/>
            <person name="Land M."/>
            <person name="Hauser L."/>
            <person name="Markowitz V."/>
            <person name="Cheng J.-F."/>
            <person name="Hugenholtz P."/>
            <person name="Woyke T."/>
            <person name="Wu D."/>
            <person name="Tindall B."/>
            <person name="Pomrenke H.G."/>
            <person name="Brambilla E."/>
            <person name="Klenk H.-P."/>
            <person name="Eisen J.A."/>
        </authorList>
    </citation>
    <scope>NUCLEOTIDE SEQUENCE [LARGE SCALE GENOMIC DNA]</scope>
    <source>
        <strain evidence="4">DSM 17093 / CIP 108686 / LMG 22925 / RQ-24</strain>
    </source>
</reference>
<accession>D7CTB7</accession>
<feature type="transmembrane region" description="Helical" evidence="1">
    <location>
        <begin position="187"/>
        <end position="207"/>
    </location>
</feature>
<feature type="transmembrane region" description="Helical" evidence="1">
    <location>
        <begin position="155"/>
        <end position="175"/>
    </location>
</feature>
<dbReference type="AlphaFoldDB" id="D7CTB7"/>
<keyword evidence="4" id="KW-1185">Reference proteome</keyword>
<dbReference type="SUPFAM" id="SSF103481">
    <property type="entry name" value="Multidrug resistance efflux transporter EmrE"/>
    <property type="match status" value="2"/>
</dbReference>
<dbReference type="InterPro" id="IPR037185">
    <property type="entry name" value="EmrE-like"/>
</dbReference>
<dbReference type="GO" id="GO:0016020">
    <property type="term" value="C:membrane"/>
    <property type="evidence" value="ECO:0007669"/>
    <property type="project" value="InterPro"/>
</dbReference>
<reference evidence="3 4" key="2">
    <citation type="journal article" date="2011" name="Stand. Genomic Sci.">
        <title>Complete genome sequence of Truepera radiovictrix type strain (RQ-24).</title>
        <authorList>
            <person name="Ivanova N."/>
            <person name="Rohde C."/>
            <person name="Munk C."/>
            <person name="Nolan M."/>
            <person name="Lucas S."/>
            <person name="Del Rio T.G."/>
            <person name="Tice H."/>
            <person name="Deshpande S."/>
            <person name="Cheng J.F."/>
            <person name="Tapia R."/>
            <person name="Han C."/>
            <person name="Goodwin L."/>
            <person name="Pitluck S."/>
            <person name="Liolios K."/>
            <person name="Mavromatis K."/>
            <person name="Mikhailova N."/>
            <person name="Pati A."/>
            <person name="Chen A."/>
            <person name="Palaniappan K."/>
            <person name="Land M."/>
            <person name="Hauser L."/>
            <person name="Chang Y.J."/>
            <person name="Jeffries C.D."/>
            <person name="Brambilla E."/>
            <person name="Rohde M."/>
            <person name="Goker M."/>
            <person name="Tindall B.J."/>
            <person name="Woyke T."/>
            <person name="Bristow J."/>
            <person name="Eisen J.A."/>
            <person name="Markowitz V."/>
            <person name="Hugenholtz P."/>
            <person name="Kyrpides N.C."/>
            <person name="Klenk H.P."/>
            <person name="Lapidus A."/>
        </authorList>
    </citation>
    <scope>NUCLEOTIDE SEQUENCE [LARGE SCALE GENOMIC DNA]</scope>
    <source>
        <strain evidence="4">DSM 17093 / CIP 108686 / LMG 22925 / RQ-24</strain>
    </source>
</reference>
<keyword evidence="1" id="KW-0812">Transmembrane</keyword>
<proteinExistence type="predicted"/>
<feature type="transmembrane region" description="Helical" evidence="1">
    <location>
        <begin position="247"/>
        <end position="268"/>
    </location>
</feature>
<dbReference type="PANTHER" id="PTHR22911">
    <property type="entry name" value="ACYL-MALONYL CONDENSING ENZYME-RELATED"/>
    <property type="match status" value="1"/>
</dbReference>
<keyword evidence="1" id="KW-1133">Transmembrane helix</keyword>
<dbReference type="InterPro" id="IPR000620">
    <property type="entry name" value="EamA_dom"/>
</dbReference>
<gene>
    <name evidence="3" type="ordered locus">Trad_2472</name>
</gene>
<organism evidence="3 4">
    <name type="scientific">Truepera radiovictrix (strain DSM 17093 / CIP 108686 / LMG 22925 / RQ-24)</name>
    <dbReference type="NCBI Taxonomy" id="649638"/>
    <lineage>
        <taxon>Bacteria</taxon>
        <taxon>Thermotogati</taxon>
        <taxon>Deinococcota</taxon>
        <taxon>Deinococci</taxon>
        <taxon>Trueperales</taxon>
        <taxon>Trueperaceae</taxon>
        <taxon>Truepera</taxon>
    </lineage>
</organism>